<dbReference type="InterPro" id="IPR004087">
    <property type="entry name" value="KH_dom"/>
</dbReference>
<dbReference type="Gene3D" id="3.30.1370.10">
    <property type="entry name" value="K Homology domain, type 1"/>
    <property type="match status" value="1"/>
</dbReference>
<name>A0A813KVN4_POLGL</name>
<evidence type="ECO:0000256" key="1">
    <source>
        <dbReference type="PROSITE-ProRule" id="PRU00117"/>
    </source>
</evidence>
<dbReference type="GO" id="GO:0005634">
    <property type="term" value="C:nucleus"/>
    <property type="evidence" value="ECO:0007669"/>
    <property type="project" value="TreeGrafter"/>
</dbReference>
<gene>
    <name evidence="3" type="ORF">PGLA2088_LOCUS37715</name>
</gene>
<dbReference type="SUPFAM" id="SSF54791">
    <property type="entry name" value="Eukaryotic type KH-domain (KH-domain type I)"/>
    <property type="match status" value="1"/>
</dbReference>
<proteinExistence type="predicted"/>
<dbReference type="PANTHER" id="PTHR10603:SF7">
    <property type="entry name" value="FRAGILE X MESSENGER RIBONUCLEOPROTEIN 1 HOMOLOG"/>
    <property type="match status" value="1"/>
</dbReference>
<dbReference type="PANTHER" id="PTHR10603">
    <property type="entry name" value="FRAGILE X MENTAL RETARDATION SYNDROME-RELATED PROTEIN"/>
    <property type="match status" value="1"/>
</dbReference>
<accession>A0A813KVN4</accession>
<protein>
    <recommendedName>
        <fullName evidence="2">K Homology domain-containing protein</fullName>
    </recommendedName>
</protein>
<dbReference type="Proteomes" id="UP000626109">
    <property type="component" value="Unassembled WGS sequence"/>
</dbReference>
<dbReference type="InterPro" id="IPR040148">
    <property type="entry name" value="FMR1"/>
</dbReference>
<dbReference type="GO" id="GO:0003730">
    <property type="term" value="F:mRNA 3'-UTR binding"/>
    <property type="evidence" value="ECO:0007669"/>
    <property type="project" value="TreeGrafter"/>
</dbReference>
<dbReference type="InterPro" id="IPR036612">
    <property type="entry name" value="KH_dom_type_1_sf"/>
</dbReference>
<dbReference type="Pfam" id="PF00013">
    <property type="entry name" value="KH_1"/>
    <property type="match status" value="1"/>
</dbReference>
<dbReference type="GO" id="GO:0010494">
    <property type="term" value="C:cytoplasmic stress granule"/>
    <property type="evidence" value="ECO:0007669"/>
    <property type="project" value="TreeGrafter"/>
</dbReference>
<comment type="caution">
    <text evidence="3">The sequence shown here is derived from an EMBL/GenBank/DDBJ whole genome shotgun (WGS) entry which is preliminary data.</text>
</comment>
<evidence type="ECO:0000313" key="4">
    <source>
        <dbReference type="Proteomes" id="UP000626109"/>
    </source>
</evidence>
<organism evidence="3 4">
    <name type="scientific">Polarella glacialis</name>
    <name type="common">Dinoflagellate</name>
    <dbReference type="NCBI Taxonomy" id="89957"/>
    <lineage>
        <taxon>Eukaryota</taxon>
        <taxon>Sar</taxon>
        <taxon>Alveolata</taxon>
        <taxon>Dinophyceae</taxon>
        <taxon>Suessiales</taxon>
        <taxon>Suessiaceae</taxon>
        <taxon>Polarella</taxon>
    </lineage>
</organism>
<dbReference type="GO" id="GO:0048513">
    <property type="term" value="P:animal organ development"/>
    <property type="evidence" value="ECO:0007669"/>
    <property type="project" value="TreeGrafter"/>
</dbReference>
<dbReference type="InterPro" id="IPR004088">
    <property type="entry name" value="KH_dom_type_1"/>
</dbReference>
<dbReference type="PROSITE" id="PS50084">
    <property type="entry name" value="KH_TYPE_1"/>
    <property type="match status" value="1"/>
</dbReference>
<dbReference type="GO" id="GO:0043488">
    <property type="term" value="P:regulation of mRNA stability"/>
    <property type="evidence" value="ECO:0007669"/>
    <property type="project" value="TreeGrafter"/>
</dbReference>
<reference evidence="3" key="1">
    <citation type="submission" date="2021-02" db="EMBL/GenBank/DDBJ databases">
        <authorList>
            <person name="Dougan E. K."/>
            <person name="Rhodes N."/>
            <person name="Thang M."/>
            <person name="Chan C."/>
        </authorList>
    </citation>
    <scope>NUCLEOTIDE SEQUENCE</scope>
</reference>
<dbReference type="AlphaFoldDB" id="A0A813KVN4"/>
<dbReference type="SMART" id="SM00322">
    <property type="entry name" value="KH"/>
    <property type="match status" value="1"/>
</dbReference>
<dbReference type="GO" id="GO:0045182">
    <property type="term" value="F:translation regulator activity"/>
    <property type="evidence" value="ECO:0007669"/>
    <property type="project" value="TreeGrafter"/>
</dbReference>
<evidence type="ECO:0000259" key="2">
    <source>
        <dbReference type="SMART" id="SM00322"/>
    </source>
</evidence>
<sequence length="396" mass="43369">MTAGGLASEASDAFGSPLEVRLSTGVGSQTWYEATFRDLTAGGSILLCVSCIAGSRELEVNANQVRLLPAGPPAGTGQEATASEAADLELLQPDDLVEIYRPHSQSHPAGWTLGIVRTVRASFLYLSLLGASREADLVVRRREVRRPLGHGQLLSSLELLKRIVPIPSNDAELASHLAENTGWLQQLRKEASLLSASLLATEHGHGVLLVGDSRSVSLGVKVLNTVHLVCKAEILRCNERLSLLRKQLLELDTHGAREEFGMDDSLVGRLIGKGGQNLQRVQEQFEVNVEVMSERRLSNNPNQVSIRISGASAEAVAEARRNTEFIHMQLPLLDEQVGWILGKDFQTIQEVARKAELVHELKVLELCGLQDNLDSAVLLIETHADYMPIYEEMRVY</sequence>
<dbReference type="GO" id="GO:0045727">
    <property type="term" value="P:positive regulation of translation"/>
    <property type="evidence" value="ECO:0007669"/>
    <property type="project" value="TreeGrafter"/>
</dbReference>
<evidence type="ECO:0000313" key="3">
    <source>
        <dbReference type="EMBL" id="CAE8713888.1"/>
    </source>
</evidence>
<dbReference type="CDD" id="cd00105">
    <property type="entry name" value="KH-I"/>
    <property type="match status" value="1"/>
</dbReference>
<dbReference type="GO" id="GO:0051028">
    <property type="term" value="P:mRNA transport"/>
    <property type="evidence" value="ECO:0007669"/>
    <property type="project" value="TreeGrafter"/>
</dbReference>
<feature type="domain" description="K Homology" evidence="2">
    <location>
        <begin position="254"/>
        <end position="325"/>
    </location>
</feature>
<dbReference type="EMBL" id="CAJNNW010032538">
    <property type="protein sequence ID" value="CAE8713888.1"/>
    <property type="molecule type" value="Genomic_DNA"/>
</dbReference>
<keyword evidence="1" id="KW-0694">RNA-binding</keyword>